<evidence type="ECO:0000256" key="9">
    <source>
        <dbReference type="RuleBase" id="RU003357"/>
    </source>
</evidence>
<keyword evidence="5 9" id="KW-0798">TonB box</keyword>
<dbReference type="NCBIfam" id="TIGR04057">
    <property type="entry name" value="SusC_RagA_signa"/>
    <property type="match status" value="1"/>
</dbReference>
<dbReference type="InterPro" id="IPR000531">
    <property type="entry name" value="Beta-barrel_TonB"/>
</dbReference>
<evidence type="ECO:0000256" key="4">
    <source>
        <dbReference type="ARBA" id="ARBA00022692"/>
    </source>
</evidence>
<dbReference type="InterPro" id="IPR023996">
    <property type="entry name" value="TonB-dep_OMP_SusC/RagA"/>
</dbReference>
<feature type="domain" description="TonB-dependent receptor plug" evidence="11">
    <location>
        <begin position="115"/>
        <end position="222"/>
    </location>
</feature>
<evidence type="ECO:0000256" key="6">
    <source>
        <dbReference type="ARBA" id="ARBA00023136"/>
    </source>
</evidence>
<dbReference type="InterPro" id="IPR008969">
    <property type="entry name" value="CarboxyPept-like_regulatory"/>
</dbReference>
<organism evidence="12">
    <name type="scientific">Mariniphaga anaerophila</name>
    <dbReference type="NCBI Taxonomy" id="1484053"/>
    <lineage>
        <taxon>Bacteria</taxon>
        <taxon>Pseudomonadati</taxon>
        <taxon>Bacteroidota</taxon>
        <taxon>Bacteroidia</taxon>
        <taxon>Marinilabiliales</taxon>
        <taxon>Prolixibacteraceae</taxon>
        <taxon>Mariniphaga</taxon>
    </lineage>
</organism>
<evidence type="ECO:0000256" key="2">
    <source>
        <dbReference type="ARBA" id="ARBA00022448"/>
    </source>
</evidence>
<keyword evidence="4 8" id="KW-0812">Transmembrane</keyword>
<dbReference type="EMBL" id="DSDK01000533">
    <property type="protein sequence ID" value="HDR51917.1"/>
    <property type="molecule type" value="Genomic_DNA"/>
</dbReference>
<dbReference type="InterPro" id="IPR036942">
    <property type="entry name" value="Beta-barrel_TonB_sf"/>
</dbReference>
<evidence type="ECO:0000256" key="8">
    <source>
        <dbReference type="PROSITE-ProRule" id="PRU01360"/>
    </source>
</evidence>
<keyword evidence="2 8" id="KW-0813">Transport</keyword>
<dbReference type="Gene3D" id="2.170.130.10">
    <property type="entry name" value="TonB-dependent receptor, plug domain"/>
    <property type="match status" value="1"/>
</dbReference>
<proteinExistence type="inferred from homology"/>
<comment type="caution">
    <text evidence="12">The sequence shown here is derived from an EMBL/GenBank/DDBJ whole genome shotgun (WGS) entry which is preliminary data.</text>
</comment>
<evidence type="ECO:0000256" key="5">
    <source>
        <dbReference type="ARBA" id="ARBA00023077"/>
    </source>
</evidence>
<comment type="similarity">
    <text evidence="8 9">Belongs to the TonB-dependent receptor family.</text>
</comment>
<keyword evidence="3 8" id="KW-1134">Transmembrane beta strand</keyword>
<dbReference type="AlphaFoldDB" id="A0A831LSD8"/>
<dbReference type="InterPro" id="IPR039426">
    <property type="entry name" value="TonB-dep_rcpt-like"/>
</dbReference>
<dbReference type="Pfam" id="PF07715">
    <property type="entry name" value="Plug"/>
    <property type="match status" value="1"/>
</dbReference>
<dbReference type="GO" id="GO:0009279">
    <property type="term" value="C:cell outer membrane"/>
    <property type="evidence" value="ECO:0007669"/>
    <property type="project" value="UniProtKB-SubCell"/>
</dbReference>
<dbReference type="NCBIfam" id="TIGR04056">
    <property type="entry name" value="OMP_RagA_SusC"/>
    <property type="match status" value="1"/>
</dbReference>
<evidence type="ECO:0000259" key="11">
    <source>
        <dbReference type="Pfam" id="PF07715"/>
    </source>
</evidence>
<reference evidence="12" key="1">
    <citation type="journal article" date="2020" name="mSystems">
        <title>Genome- and Community-Level Interaction Insights into Carbon Utilization and Element Cycling Functions of Hydrothermarchaeota in Hydrothermal Sediment.</title>
        <authorList>
            <person name="Zhou Z."/>
            <person name="Liu Y."/>
            <person name="Xu W."/>
            <person name="Pan J."/>
            <person name="Luo Z.H."/>
            <person name="Li M."/>
        </authorList>
    </citation>
    <scope>NUCLEOTIDE SEQUENCE [LARGE SCALE GENOMIC DNA]</scope>
    <source>
        <strain evidence="12">SpSt-1217</strain>
    </source>
</reference>
<feature type="domain" description="TonB-dependent receptor-like beta-barrel" evidence="10">
    <location>
        <begin position="452"/>
        <end position="1008"/>
    </location>
</feature>
<dbReference type="SUPFAM" id="SSF56935">
    <property type="entry name" value="Porins"/>
    <property type="match status" value="1"/>
</dbReference>
<dbReference type="PROSITE" id="PS52016">
    <property type="entry name" value="TONB_DEPENDENT_REC_3"/>
    <property type="match status" value="1"/>
</dbReference>
<dbReference type="Pfam" id="PF00593">
    <property type="entry name" value="TonB_dep_Rec_b-barrel"/>
    <property type="match status" value="1"/>
</dbReference>
<keyword evidence="12" id="KW-0675">Receptor</keyword>
<protein>
    <submittedName>
        <fullName evidence="12">TonB-dependent receptor</fullName>
    </submittedName>
</protein>
<name>A0A831LSD8_9BACT</name>
<dbReference type="Gene3D" id="2.60.40.1120">
    <property type="entry name" value="Carboxypeptidase-like, regulatory domain"/>
    <property type="match status" value="1"/>
</dbReference>
<evidence type="ECO:0000259" key="10">
    <source>
        <dbReference type="Pfam" id="PF00593"/>
    </source>
</evidence>
<evidence type="ECO:0000313" key="12">
    <source>
        <dbReference type="EMBL" id="HDR51917.1"/>
    </source>
</evidence>
<keyword evidence="6 8" id="KW-0472">Membrane</keyword>
<comment type="subcellular location">
    <subcellularLocation>
        <location evidence="1 8">Cell outer membrane</location>
        <topology evidence="1 8">Multi-pass membrane protein</topology>
    </subcellularLocation>
</comment>
<gene>
    <name evidence="12" type="ORF">ENN90_09930</name>
</gene>
<evidence type="ECO:0000256" key="7">
    <source>
        <dbReference type="ARBA" id="ARBA00023237"/>
    </source>
</evidence>
<dbReference type="InterPro" id="IPR012910">
    <property type="entry name" value="Plug_dom"/>
</dbReference>
<evidence type="ECO:0000256" key="1">
    <source>
        <dbReference type="ARBA" id="ARBA00004571"/>
    </source>
</evidence>
<dbReference type="InterPro" id="IPR023997">
    <property type="entry name" value="TonB-dep_OMP_SusC/RagA_CS"/>
</dbReference>
<keyword evidence="7 8" id="KW-0998">Cell outer membrane</keyword>
<dbReference type="InterPro" id="IPR037066">
    <property type="entry name" value="Plug_dom_sf"/>
</dbReference>
<dbReference type="Gene3D" id="2.40.170.20">
    <property type="entry name" value="TonB-dependent receptor, beta-barrel domain"/>
    <property type="match status" value="1"/>
</dbReference>
<dbReference type="SUPFAM" id="SSF49464">
    <property type="entry name" value="Carboxypeptidase regulatory domain-like"/>
    <property type="match status" value="1"/>
</dbReference>
<dbReference type="Proteomes" id="UP000886047">
    <property type="component" value="Unassembled WGS sequence"/>
</dbReference>
<dbReference type="Pfam" id="PF13715">
    <property type="entry name" value="CarbopepD_reg_2"/>
    <property type="match status" value="1"/>
</dbReference>
<sequence length="1047" mass="116429">MKKIALMLFGIAFIGMLTVEAQVRRITGTVTSTEDGSPIPGVSVVVKGTTIGTITNIDGIYQLDVPDDAQTLMFSFVGMKAKELPITGNVINVILEPDILGLEEVMVVAYGTARKESLTGSAAVIGEKEIESRSVSSVAQILTGSTTGIQTTAGSGQPGSSPAIRIRGVGTLNTSAAPLYILDGIQYEGSIASINPTDISSITVLKDASSTALYGSRAANGVIIITTKGGTKGAESMRVNLKAQGGIINQALPYYESVNAQDYYELQAEAFAQSRFWSGNADNIQDSRTYAYENIYSQLRYNPFVGVPNDQIVGSDGKINPNATVGFPDLDWYEAAKQQGYRQNYDLSISGGSKKASYFYSMGYLDERGYVIKSDYERFSTRLNIDFDVKDWLQLGTNLNGSIINSDIGSSESATYANPWRNARMTPPIYPIFLVDQATGDYILDGAGEKQYDDGGLHSRPINQGRNAIAELNWNSDDYKRNNVGNRSYARFTLMDGLTATINAGVDIQNYQYKGFENAEIGDGAPTGRMDERRYTRTTVNFNQLINYEKTFNEVHNFSALFGHESYSRKYTYQRGFKNQFIVSGIYELNNFVNTSTNTSYTTNKTTEGYFSRLKYNYDNKYYIEGSYRRDGSSAFHKDVRWGNFYSVGASWRVSQEMFMGSLEWVDDLKIRASYGEVGNDNIGSYGYQALYGTRPNAESPGIRWESVGNTALTWEVNKTFDAALDFALFNRMSGSIEWYNRKSDDLLYSMPLPLSMGLLEQPRNIASLVNSGLEINLQGYIVNSRDFSWNLNVMGSTIKNEITSIPEPFVSGTKRWSEGHSIYDFWLRKFYDIDPEDGATRFHVWEDMEDEDGEFIGTQLAYDENGDPVLTKNHNDAGFGYVGASAFPKLQGSVRNEFTFKGFSLSALFTYSLGGQMFDNVYQGMVNSVIGESYHPDVKNSWMNPGDVAEFPRLQNSNSSLYASSDYFLISSDYLNIRNVTLSYDFSNQLLESWGLGQLSVYVTGENLYMLTARKGMNPTFNFAGTQDVFAYNPSRSLILGFSLQF</sequence>
<evidence type="ECO:0000256" key="3">
    <source>
        <dbReference type="ARBA" id="ARBA00022452"/>
    </source>
</evidence>
<accession>A0A831LSD8</accession>